<dbReference type="Proteomes" id="UP000015530">
    <property type="component" value="Unassembled WGS sequence"/>
</dbReference>
<dbReference type="InterPro" id="IPR051346">
    <property type="entry name" value="OTU_Deubiquitinase"/>
</dbReference>
<evidence type="ECO:0000259" key="7">
    <source>
        <dbReference type="Pfam" id="PF12340"/>
    </source>
</evidence>
<proteinExistence type="predicted"/>
<comment type="catalytic activity">
    <reaction evidence="1">
        <text>Thiol-dependent hydrolysis of ester, thioester, amide, peptide and isopeptide bonds formed by the C-terminal Gly of ubiquitin (a 76-residue protein attached to proteins as an intracellular targeting signal).</text>
        <dbReference type="EC" id="3.4.19.12"/>
    </reaction>
</comment>
<dbReference type="InterPro" id="IPR022099">
    <property type="entry name" value="DUF3638"/>
</dbReference>
<evidence type="ECO:0000256" key="5">
    <source>
        <dbReference type="ARBA" id="ARBA00022801"/>
    </source>
</evidence>
<dbReference type="Pfam" id="PF12340">
    <property type="entry name" value="DUF3638"/>
    <property type="match status" value="1"/>
</dbReference>
<dbReference type="STRING" id="1237896.T0LGS6"/>
<sequence length="730" mass="81869">MSGIAYDAGILKESAQFVIQHWLTLHNSVIPTVCKFKLMIWLATLSYAEDADMNVIQTLASFRTTPSLTTLATPMAASGSFFPSAGADISCSELECALWPEVKPYHRCPDIVRRQDSEELFEYHQRTAVTTLAACLQKQWPCKSPTIPSDHGYFYDWKTYIELWGLPPKLERIFEKPNDNFRFQTYLQEIAIRLPSVVVPPHLAPPMLITPKWNLLRERSFVNANELFRNSPPMVPATDFPDFNCTISGTHSTQQYRLPKLIQRLGDKAQGGYEQKYVNDLQASLRAMQQGDAITGPVTVAGIPSKEELVVHLQACRHDVQQRHGAMLEAIFVPGANQSSFPSKMHNFFQMPRVTPLSILQRLNKDNFGSSLPAWDQYIAGYGIALTSLQRAERMLSCCHDKVALANELRNPGHTNWDPLAYSDSLLLEIESGIIVRGVQQNIADKMRNPPLGENAVLQLNMGEGKSSVIVPMVASSSADGSRIVLVVVAKPQSKQMQQMLIAKLGGLSNRRVFYMPFSRDIRVGMAEASTIASLLQECKQSGGVLLVQPAHILSLQLMCIESEISGNNDVSRMLLQIKDFLDKHARKIVDESDENFNPKFELVYTMGIQQSIEHSPDRWFLIHSVLGMIRKLLPVIRKNNPMVMEISAWPQGGFPRLRILNESARIRLFQIVARRLSQEGAKGLPMAKYPAVTREAVFNYITKPMLTEVETGAIEQSELKDGVSTMVQM</sequence>
<keyword evidence="3" id="KW-0645">Protease</keyword>
<gene>
    <name evidence="8" type="ORF">CGLO_09732</name>
</gene>
<keyword evidence="5" id="KW-0378">Hydrolase</keyword>
<dbReference type="GO" id="GO:0004843">
    <property type="term" value="F:cysteine-type deubiquitinase activity"/>
    <property type="evidence" value="ECO:0007669"/>
    <property type="project" value="UniProtKB-EC"/>
</dbReference>
<protein>
    <recommendedName>
        <fullName evidence="2">ubiquitinyl hydrolase 1</fullName>
        <ecNumber evidence="2">3.4.19.12</ecNumber>
    </recommendedName>
</protein>
<dbReference type="EC" id="3.4.19.12" evidence="2"/>
<evidence type="ECO:0000256" key="4">
    <source>
        <dbReference type="ARBA" id="ARBA00022786"/>
    </source>
</evidence>
<evidence type="ECO:0000313" key="8">
    <source>
        <dbReference type="EMBL" id="EQB50811.1"/>
    </source>
</evidence>
<comment type="caution">
    <text evidence="8">The sequence shown here is derived from an EMBL/GenBank/DDBJ whole genome shotgun (WGS) entry which is preliminary data.</text>
</comment>
<feature type="domain" description="DUF3638" evidence="7">
    <location>
        <begin position="414"/>
        <end position="635"/>
    </location>
</feature>
<dbReference type="HOGENOM" id="CLU_409423_0_0_1"/>
<reference evidence="9" key="1">
    <citation type="journal article" date="2013" name="Mol. Plant Microbe Interact.">
        <title>Global aspects of pacC regulation of pathogenicity genes in Colletotrichum gloeosporioides as revealed by transcriptome analysis.</title>
        <authorList>
            <person name="Alkan N."/>
            <person name="Meng X."/>
            <person name="Friedlander G."/>
            <person name="Reuveni E."/>
            <person name="Sukno S."/>
            <person name="Sherman A."/>
            <person name="Thon M."/>
            <person name="Fluhr R."/>
            <person name="Prusky D."/>
        </authorList>
    </citation>
    <scope>NUCLEOTIDE SEQUENCE [LARGE SCALE GENOMIC DNA]</scope>
    <source>
        <strain evidence="9">Cg-14</strain>
    </source>
</reference>
<keyword evidence="4" id="KW-0833">Ubl conjugation pathway</keyword>
<dbReference type="AlphaFoldDB" id="T0LGS6"/>
<organism evidence="8 9">
    <name type="scientific">Colletotrichum gloeosporioides (strain Cg-14)</name>
    <name type="common">Anthracnose fungus</name>
    <name type="synonym">Glomerella cingulata</name>
    <dbReference type="NCBI Taxonomy" id="1237896"/>
    <lineage>
        <taxon>Eukaryota</taxon>
        <taxon>Fungi</taxon>
        <taxon>Dikarya</taxon>
        <taxon>Ascomycota</taxon>
        <taxon>Pezizomycotina</taxon>
        <taxon>Sordariomycetes</taxon>
        <taxon>Hypocreomycetidae</taxon>
        <taxon>Glomerellales</taxon>
        <taxon>Glomerellaceae</taxon>
        <taxon>Colletotrichum</taxon>
        <taxon>Colletotrichum gloeosporioides species complex</taxon>
    </lineage>
</organism>
<dbReference type="PANTHER" id="PTHR13367:SF34">
    <property type="match status" value="1"/>
</dbReference>
<evidence type="ECO:0000256" key="6">
    <source>
        <dbReference type="ARBA" id="ARBA00022807"/>
    </source>
</evidence>
<dbReference type="GO" id="GO:0006508">
    <property type="term" value="P:proteolysis"/>
    <property type="evidence" value="ECO:0007669"/>
    <property type="project" value="UniProtKB-KW"/>
</dbReference>
<evidence type="ECO:0000256" key="1">
    <source>
        <dbReference type="ARBA" id="ARBA00000707"/>
    </source>
</evidence>
<dbReference type="EMBL" id="AMYD01001957">
    <property type="protein sequence ID" value="EQB50811.1"/>
    <property type="molecule type" value="Genomic_DNA"/>
</dbReference>
<keyword evidence="6" id="KW-0788">Thiol protease</keyword>
<accession>T0LGS6</accession>
<evidence type="ECO:0000256" key="2">
    <source>
        <dbReference type="ARBA" id="ARBA00012759"/>
    </source>
</evidence>
<dbReference type="OMA" id="TECQTYF"/>
<name>T0LGS6_COLGC</name>
<evidence type="ECO:0000313" key="9">
    <source>
        <dbReference type="Proteomes" id="UP000015530"/>
    </source>
</evidence>
<evidence type="ECO:0000256" key="3">
    <source>
        <dbReference type="ARBA" id="ARBA00022670"/>
    </source>
</evidence>
<dbReference type="OrthoDB" id="3182339at2759"/>
<dbReference type="PANTHER" id="PTHR13367">
    <property type="entry name" value="UBIQUITIN THIOESTERASE"/>
    <property type="match status" value="1"/>
</dbReference>